<keyword evidence="2" id="KW-0812">Transmembrane</keyword>
<evidence type="ECO:0000256" key="2">
    <source>
        <dbReference type="SAM" id="Phobius"/>
    </source>
</evidence>
<feature type="region of interest" description="Disordered" evidence="1">
    <location>
        <begin position="505"/>
        <end position="536"/>
    </location>
</feature>
<reference evidence="5" key="1">
    <citation type="journal article" date="2019" name="Nat. Commun.">
        <title>Expansion of phycobilisome linker gene families in mesophilic red algae.</title>
        <authorList>
            <person name="Lee J."/>
            <person name="Kim D."/>
            <person name="Bhattacharya D."/>
            <person name="Yoon H.S."/>
        </authorList>
    </citation>
    <scope>NUCLEOTIDE SEQUENCE [LARGE SCALE GENOMIC DNA]</scope>
    <source>
        <strain evidence="5">CCMP 1328</strain>
    </source>
</reference>
<feature type="transmembrane region" description="Helical" evidence="2">
    <location>
        <begin position="340"/>
        <end position="359"/>
    </location>
</feature>
<feature type="compositionally biased region" description="Basic and acidic residues" evidence="1">
    <location>
        <begin position="521"/>
        <end position="536"/>
    </location>
</feature>
<gene>
    <name evidence="4" type="ORF">FVE85_5189</name>
</gene>
<feature type="transmembrane region" description="Helical" evidence="2">
    <location>
        <begin position="275"/>
        <end position="293"/>
    </location>
</feature>
<keyword evidence="2" id="KW-1133">Transmembrane helix</keyword>
<dbReference type="AlphaFoldDB" id="A0A5J4Z3U9"/>
<feature type="transmembrane region" description="Helical" evidence="2">
    <location>
        <begin position="242"/>
        <end position="266"/>
    </location>
</feature>
<feature type="signal peptide" evidence="3">
    <location>
        <begin position="1"/>
        <end position="22"/>
    </location>
</feature>
<comment type="caution">
    <text evidence="4">The sequence shown here is derived from an EMBL/GenBank/DDBJ whole genome shotgun (WGS) entry which is preliminary data.</text>
</comment>
<feature type="chain" id="PRO_5023851291" evidence="3">
    <location>
        <begin position="23"/>
        <end position="585"/>
    </location>
</feature>
<keyword evidence="5" id="KW-1185">Reference proteome</keyword>
<evidence type="ECO:0000313" key="4">
    <source>
        <dbReference type="EMBL" id="KAA8497604.1"/>
    </source>
</evidence>
<name>A0A5J4Z3U9_PORPP</name>
<keyword evidence="2" id="KW-0472">Membrane</keyword>
<evidence type="ECO:0000256" key="1">
    <source>
        <dbReference type="SAM" id="MobiDB-lite"/>
    </source>
</evidence>
<sequence>MRAASRAPLVSVLVLLLLLVEAASLQQQQHQQQRDPAQQAHDERDDVASARQLLANYNEEIRNGSFALASHDVVRQISVALDIVSTHVQAEKSALLTRLYDVQVERSKVEEKSTSVAEERQELHTAARSGDEACGANTEMLRRLRHDVIYTNVTLKELRAEVNILQSLVNTVRDSNQVLRDEMSHPGFSNVILEMLIEPWAPRNLLRSSIFSRVSERAAHEVRDLHSKGAELRHSMSPFVQALVAMCMYSILALFCSLVIAVFWYLRSSWQLSRLIFVFDCLLTGFWSGLFILRVLSGGGDVLHSLQSHSDSIFFLSQLFSVLSYGMFMLLMMIEVIMRFSVSALLDLVVCGWLGLQYYVSVSVPVLAQSVVAEQSWSLYLQSWLGFTCLVMLKLPTHARFLAQYVWGPRTNDALRGWFGRVPDLHTGAKQHPKLMSPRLPRNTSLRESPYPVSPRASNGKMSRMSSFSALTRSLVGIPQRFDSSPSSLANDASTSHREVELLEEGRQVAPRLPPPPVPPTKEELHTESRAVSVSDRDAMQDASKGHLLSPQGRVTYQPTNLFFGTMESAKRFVPHRATGGSPPD</sequence>
<organism evidence="4 5">
    <name type="scientific">Porphyridium purpureum</name>
    <name type="common">Red alga</name>
    <name type="synonym">Porphyridium cruentum</name>
    <dbReference type="NCBI Taxonomy" id="35688"/>
    <lineage>
        <taxon>Eukaryota</taxon>
        <taxon>Rhodophyta</taxon>
        <taxon>Bangiophyceae</taxon>
        <taxon>Porphyridiales</taxon>
        <taxon>Porphyridiaceae</taxon>
        <taxon>Porphyridium</taxon>
    </lineage>
</organism>
<keyword evidence="3" id="KW-0732">Signal</keyword>
<accession>A0A5J4Z3U9</accession>
<dbReference type="Proteomes" id="UP000324585">
    <property type="component" value="Unassembled WGS sequence"/>
</dbReference>
<proteinExistence type="predicted"/>
<dbReference type="EMBL" id="VRMN01000001">
    <property type="protein sequence ID" value="KAA8497604.1"/>
    <property type="molecule type" value="Genomic_DNA"/>
</dbReference>
<feature type="transmembrane region" description="Helical" evidence="2">
    <location>
        <begin position="379"/>
        <end position="395"/>
    </location>
</feature>
<evidence type="ECO:0000313" key="5">
    <source>
        <dbReference type="Proteomes" id="UP000324585"/>
    </source>
</evidence>
<protein>
    <submittedName>
        <fullName evidence="4">Uncharacterized protein</fullName>
    </submittedName>
</protein>
<feature type="transmembrane region" description="Helical" evidence="2">
    <location>
        <begin position="313"/>
        <end position="333"/>
    </location>
</feature>
<evidence type="ECO:0000256" key="3">
    <source>
        <dbReference type="SAM" id="SignalP"/>
    </source>
</evidence>
<feature type="region of interest" description="Disordered" evidence="1">
    <location>
        <begin position="429"/>
        <end position="463"/>
    </location>
</feature>